<name>A0A1H8CU62_9PROT</name>
<organism evidence="7 8">
    <name type="scientific">Nitrosospira multiformis</name>
    <dbReference type="NCBI Taxonomy" id="1231"/>
    <lineage>
        <taxon>Bacteria</taxon>
        <taxon>Pseudomonadati</taxon>
        <taxon>Pseudomonadota</taxon>
        <taxon>Betaproteobacteria</taxon>
        <taxon>Nitrosomonadales</taxon>
        <taxon>Nitrosomonadaceae</taxon>
        <taxon>Nitrosospira</taxon>
    </lineage>
</organism>
<sequence>MSAKTEQKTISAHGLSRYFGARTAVDQVSLELRQGEVLGLLGPNGAGKTTIMRLLTGNLAPSTGKVEICGMDLQKQTLGAKACIGYLPEVPPLYRELTIDEYLRLAVRLRRLARSKTDDAIRKAVERCGLENVRRRLIGSLSKGYQQRAGIAQAIIHDPAVIILDEPTSGLDPNQMRDVRSLIRELGAVRSVIFSTHALSEVESVCDRVQIINHGRQVFEGSVDMMKLEGTRLEEIFTQSTLEKIET</sequence>
<dbReference type="EMBL" id="FOCT01000002">
    <property type="protein sequence ID" value="SEM97984.1"/>
    <property type="molecule type" value="Genomic_DNA"/>
</dbReference>
<comment type="similarity">
    <text evidence="1">Belongs to the ABC transporter superfamily.</text>
</comment>
<keyword evidence="3" id="KW-0472">Membrane</keyword>
<dbReference type="PANTHER" id="PTHR43335">
    <property type="entry name" value="ABC TRANSPORTER, ATP-BINDING PROTEIN"/>
    <property type="match status" value="1"/>
</dbReference>
<dbReference type="InterPro" id="IPR027417">
    <property type="entry name" value="P-loop_NTPase"/>
</dbReference>
<protein>
    <submittedName>
        <fullName evidence="7">ABC-2 type transport system ATP-binding protein</fullName>
    </submittedName>
</protein>
<evidence type="ECO:0000259" key="6">
    <source>
        <dbReference type="PROSITE" id="PS50893"/>
    </source>
</evidence>
<gene>
    <name evidence="7" type="ORF">SAMN05216404_10246</name>
</gene>
<evidence type="ECO:0000313" key="8">
    <source>
        <dbReference type="Proteomes" id="UP000183898"/>
    </source>
</evidence>
<proteinExistence type="inferred from homology"/>
<dbReference type="InterPro" id="IPR003439">
    <property type="entry name" value="ABC_transporter-like_ATP-bd"/>
</dbReference>
<keyword evidence="3" id="KW-1003">Cell membrane</keyword>
<evidence type="ECO:0000256" key="5">
    <source>
        <dbReference type="ARBA" id="ARBA00022840"/>
    </source>
</evidence>
<dbReference type="Proteomes" id="UP000183898">
    <property type="component" value="Unassembled WGS sequence"/>
</dbReference>
<dbReference type="PANTHER" id="PTHR43335:SF4">
    <property type="entry name" value="ABC TRANSPORTER, ATP-BINDING PROTEIN"/>
    <property type="match status" value="1"/>
</dbReference>
<feature type="domain" description="ABC transporter" evidence="6">
    <location>
        <begin position="10"/>
        <end position="239"/>
    </location>
</feature>
<dbReference type="GO" id="GO:0016887">
    <property type="term" value="F:ATP hydrolysis activity"/>
    <property type="evidence" value="ECO:0007669"/>
    <property type="project" value="InterPro"/>
</dbReference>
<dbReference type="SMART" id="SM00382">
    <property type="entry name" value="AAA"/>
    <property type="match status" value="1"/>
</dbReference>
<evidence type="ECO:0000256" key="3">
    <source>
        <dbReference type="ARBA" id="ARBA00022475"/>
    </source>
</evidence>
<dbReference type="RefSeq" id="WP_074744026.1">
    <property type="nucleotide sequence ID" value="NZ_FOCT01000002.1"/>
</dbReference>
<dbReference type="Pfam" id="PF00005">
    <property type="entry name" value="ABC_tran"/>
    <property type="match status" value="1"/>
</dbReference>
<dbReference type="Gene3D" id="3.40.50.300">
    <property type="entry name" value="P-loop containing nucleotide triphosphate hydrolases"/>
    <property type="match status" value="1"/>
</dbReference>
<dbReference type="CDD" id="cd03230">
    <property type="entry name" value="ABC_DR_subfamily_A"/>
    <property type="match status" value="1"/>
</dbReference>
<evidence type="ECO:0000256" key="2">
    <source>
        <dbReference type="ARBA" id="ARBA00022448"/>
    </source>
</evidence>
<dbReference type="SUPFAM" id="SSF52540">
    <property type="entry name" value="P-loop containing nucleoside triphosphate hydrolases"/>
    <property type="match status" value="1"/>
</dbReference>
<evidence type="ECO:0000313" key="7">
    <source>
        <dbReference type="EMBL" id="SEM97984.1"/>
    </source>
</evidence>
<evidence type="ECO:0000256" key="4">
    <source>
        <dbReference type="ARBA" id="ARBA00022741"/>
    </source>
</evidence>
<dbReference type="InterPro" id="IPR003593">
    <property type="entry name" value="AAA+_ATPase"/>
</dbReference>
<dbReference type="PROSITE" id="PS50893">
    <property type="entry name" value="ABC_TRANSPORTER_2"/>
    <property type="match status" value="1"/>
</dbReference>
<keyword evidence="5 7" id="KW-0067">ATP-binding</keyword>
<evidence type="ECO:0000256" key="1">
    <source>
        <dbReference type="ARBA" id="ARBA00005417"/>
    </source>
</evidence>
<accession>A0A1H8CU62</accession>
<reference evidence="7 8" key="1">
    <citation type="submission" date="2016-10" db="EMBL/GenBank/DDBJ databases">
        <authorList>
            <person name="de Groot N.N."/>
        </authorList>
    </citation>
    <scope>NUCLEOTIDE SEQUENCE [LARGE SCALE GENOMIC DNA]</scope>
    <source>
        <strain evidence="7 8">Nl18</strain>
    </source>
</reference>
<dbReference type="GO" id="GO:0005524">
    <property type="term" value="F:ATP binding"/>
    <property type="evidence" value="ECO:0007669"/>
    <property type="project" value="UniProtKB-KW"/>
</dbReference>
<keyword evidence="2" id="KW-0813">Transport</keyword>
<keyword evidence="4" id="KW-0547">Nucleotide-binding</keyword>
<dbReference type="AlphaFoldDB" id="A0A1H8CU62"/>